<keyword evidence="7 8" id="KW-0413">Isomerase</keyword>
<feature type="active site" description="Proton acceptor" evidence="5">
    <location>
        <position position="61"/>
    </location>
</feature>
<dbReference type="EMBL" id="QMIE01000001">
    <property type="protein sequence ID" value="TVM19722.1"/>
    <property type="molecule type" value="Genomic_DNA"/>
</dbReference>
<evidence type="ECO:0000256" key="5">
    <source>
        <dbReference type="PIRSR" id="PIRSR600888-1"/>
    </source>
</evidence>
<evidence type="ECO:0000256" key="7">
    <source>
        <dbReference type="RuleBase" id="RU364069"/>
    </source>
</evidence>
<dbReference type="InterPro" id="IPR011051">
    <property type="entry name" value="RmlC_Cupin_sf"/>
</dbReference>
<dbReference type="GO" id="GO:0008830">
    <property type="term" value="F:dTDP-4-dehydrorhamnose 3,5-epimerase activity"/>
    <property type="evidence" value="ECO:0007669"/>
    <property type="project" value="UniProtKB-UniRule"/>
</dbReference>
<evidence type="ECO:0000256" key="3">
    <source>
        <dbReference type="ARBA" id="ARBA00012098"/>
    </source>
</evidence>
<dbReference type="CDD" id="cd00438">
    <property type="entry name" value="cupin_RmlC"/>
    <property type="match status" value="1"/>
</dbReference>
<sequence length="185" mass="21237">MRLIETDIPDLMILEPKVFQDERGFFMESYNSEALASYGLDYNFIQDNHAKSGQGVLRGLHFQRPPMDQTKLVRVTRGAVYDVAVDLRKGSPTYGKWVGVTLSASNFLQFLVPRGFAHGYVTLEPDTEFQYKVDNYYAPKLDGGIIWNDPDLAIDWPVESPVLSAKDRELPRFKDFESPFVYERD</sequence>
<comment type="catalytic activity">
    <reaction evidence="1 7">
        <text>dTDP-4-dehydro-6-deoxy-alpha-D-glucose = dTDP-4-dehydro-beta-L-rhamnose</text>
        <dbReference type="Rhea" id="RHEA:16969"/>
        <dbReference type="ChEBI" id="CHEBI:57649"/>
        <dbReference type="ChEBI" id="CHEBI:62830"/>
        <dbReference type="EC" id="5.1.3.13"/>
    </reaction>
</comment>
<evidence type="ECO:0000256" key="6">
    <source>
        <dbReference type="PIRSR" id="PIRSR600888-3"/>
    </source>
</evidence>
<evidence type="ECO:0000256" key="1">
    <source>
        <dbReference type="ARBA" id="ARBA00001298"/>
    </source>
</evidence>
<dbReference type="Proteomes" id="UP000448292">
    <property type="component" value="Unassembled WGS sequence"/>
</dbReference>
<evidence type="ECO:0000313" key="9">
    <source>
        <dbReference type="Proteomes" id="UP000448292"/>
    </source>
</evidence>
<dbReference type="OrthoDB" id="9800680at2"/>
<comment type="function">
    <text evidence="2 7">Catalyzes the epimerization of the C3' and C5'positions of dTDP-6-deoxy-D-xylo-4-hexulose, forming dTDP-6-deoxy-L-lyxo-4-hexulose.</text>
</comment>
<dbReference type="GO" id="GO:0000271">
    <property type="term" value="P:polysaccharide biosynthetic process"/>
    <property type="evidence" value="ECO:0007669"/>
    <property type="project" value="TreeGrafter"/>
</dbReference>
<evidence type="ECO:0000256" key="2">
    <source>
        <dbReference type="ARBA" id="ARBA00001997"/>
    </source>
</evidence>
<comment type="subunit">
    <text evidence="7">Homodimer.</text>
</comment>
<dbReference type="Gene3D" id="2.60.120.10">
    <property type="entry name" value="Jelly Rolls"/>
    <property type="match status" value="1"/>
</dbReference>
<dbReference type="EC" id="5.1.3.13" evidence="3 7"/>
<evidence type="ECO:0000256" key="4">
    <source>
        <dbReference type="ARBA" id="ARBA00019595"/>
    </source>
</evidence>
<dbReference type="UniPathway" id="UPA00124"/>
<dbReference type="PANTHER" id="PTHR21047">
    <property type="entry name" value="DTDP-6-DEOXY-D-GLUCOSE-3,5 EPIMERASE"/>
    <property type="match status" value="1"/>
</dbReference>
<gene>
    <name evidence="8" type="primary">rfbC</name>
    <name evidence="8" type="ORF">DPQ33_00350</name>
</gene>
<proteinExistence type="inferred from homology"/>
<dbReference type="RefSeq" id="WP_144301187.1">
    <property type="nucleotide sequence ID" value="NZ_QMIE01000001.1"/>
</dbReference>
<protein>
    <recommendedName>
        <fullName evidence="4 7">dTDP-4-dehydrorhamnose 3,5-epimerase</fullName>
        <ecNumber evidence="3 7">5.1.3.13</ecNumber>
    </recommendedName>
    <alternativeName>
        <fullName evidence="7">Thymidine diphospho-4-keto-rhamnose 3,5-epimerase</fullName>
    </alternativeName>
</protein>
<name>A0A7M3MJX8_9BACT</name>
<dbReference type="NCBIfam" id="TIGR01221">
    <property type="entry name" value="rmlC"/>
    <property type="match status" value="1"/>
</dbReference>
<comment type="similarity">
    <text evidence="7">Belongs to the dTDP-4-dehydrorhamnose 3,5-epimerase family.</text>
</comment>
<keyword evidence="9" id="KW-1185">Reference proteome</keyword>
<dbReference type="PANTHER" id="PTHR21047:SF2">
    <property type="entry name" value="THYMIDINE DIPHOSPHO-4-KETO-RHAMNOSE 3,5-EPIMERASE"/>
    <property type="match status" value="1"/>
</dbReference>
<evidence type="ECO:0000313" key="8">
    <source>
        <dbReference type="EMBL" id="TVM19722.1"/>
    </source>
</evidence>
<dbReference type="InterPro" id="IPR014710">
    <property type="entry name" value="RmlC-like_jellyroll"/>
</dbReference>
<dbReference type="GO" id="GO:0005829">
    <property type="term" value="C:cytosol"/>
    <property type="evidence" value="ECO:0007669"/>
    <property type="project" value="TreeGrafter"/>
</dbReference>
<accession>A0A7M3MJX8</accession>
<feature type="site" description="Participates in a stacking interaction with the thymidine ring of dTDP-4-oxo-6-deoxyglucose" evidence="6">
    <location>
        <position position="137"/>
    </location>
</feature>
<feature type="active site" description="Proton donor" evidence="5">
    <location>
        <position position="131"/>
    </location>
</feature>
<reference evidence="8 9" key="1">
    <citation type="submission" date="2018-06" db="EMBL/GenBank/DDBJ databases">
        <title>Complete genome of Desulfovibrio indonesiensis P37SLT.</title>
        <authorList>
            <person name="Crispim J.S."/>
            <person name="Vidigal P.M.P."/>
            <person name="Silva L.C.F."/>
            <person name="Laguardia C.N."/>
            <person name="Araujo L.C."/>
            <person name="Dias R.S."/>
            <person name="Sousa M.P."/>
            <person name="Paula S.O."/>
            <person name="Silva C."/>
        </authorList>
    </citation>
    <scope>NUCLEOTIDE SEQUENCE [LARGE SCALE GENOMIC DNA]</scope>
    <source>
        <strain evidence="8 9">P37SLT</strain>
    </source>
</reference>
<dbReference type="GO" id="GO:0019305">
    <property type="term" value="P:dTDP-rhamnose biosynthetic process"/>
    <property type="evidence" value="ECO:0007669"/>
    <property type="project" value="UniProtKB-UniRule"/>
</dbReference>
<dbReference type="Pfam" id="PF00908">
    <property type="entry name" value="dTDP_sugar_isom"/>
    <property type="match status" value="1"/>
</dbReference>
<comment type="pathway">
    <text evidence="7">Carbohydrate biosynthesis; dTDP-L-rhamnose biosynthesis.</text>
</comment>
<dbReference type="SUPFAM" id="SSF51182">
    <property type="entry name" value="RmlC-like cupins"/>
    <property type="match status" value="1"/>
</dbReference>
<dbReference type="AlphaFoldDB" id="A0A7M3MJX8"/>
<organism evidence="8 9">
    <name type="scientific">Oceanidesulfovibrio indonesiensis</name>
    <dbReference type="NCBI Taxonomy" id="54767"/>
    <lineage>
        <taxon>Bacteria</taxon>
        <taxon>Pseudomonadati</taxon>
        <taxon>Thermodesulfobacteriota</taxon>
        <taxon>Desulfovibrionia</taxon>
        <taxon>Desulfovibrionales</taxon>
        <taxon>Desulfovibrionaceae</taxon>
        <taxon>Oceanidesulfovibrio</taxon>
    </lineage>
</organism>
<comment type="caution">
    <text evidence="8">The sequence shown here is derived from an EMBL/GenBank/DDBJ whole genome shotgun (WGS) entry which is preliminary data.</text>
</comment>
<dbReference type="InterPro" id="IPR000888">
    <property type="entry name" value="RmlC-like"/>
</dbReference>